<dbReference type="RefSeq" id="WP_100992581.1">
    <property type="nucleotide sequence ID" value="NZ_CP025096.1"/>
</dbReference>
<dbReference type="Pfam" id="PF01757">
    <property type="entry name" value="Acyl_transf_3"/>
    <property type="match status" value="1"/>
</dbReference>
<dbReference type="OrthoDB" id="9796461at2"/>
<evidence type="ECO:0000259" key="2">
    <source>
        <dbReference type="Pfam" id="PF01757"/>
    </source>
</evidence>
<dbReference type="EMBL" id="CP025096">
    <property type="protein sequence ID" value="AUD06030.1"/>
    <property type="molecule type" value="Genomic_DNA"/>
</dbReference>
<keyword evidence="1" id="KW-0812">Transmembrane</keyword>
<gene>
    <name evidence="3" type="ORF">CWM47_31790</name>
</gene>
<feature type="transmembrane region" description="Helical" evidence="1">
    <location>
        <begin position="217"/>
        <end position="241"/>
    </location>
</feature>
<protein>
    <recommendedName>
        <fullName evidence="2">Acyltransferase 3 domain-containing protein</fullName>
    </recommendedName>
</protein>
<feature type="transmembrane region" description="Helical" evidence="1">
    <location>
        <begin position="36"/>
        <end position="60"/>
    </location>
</feature>
<reference evidence="3 4" key="1">
    <citation type="submission" date="2017-11" db="EMBL/GenBank/DDBJ databases">
        <title>Taxonomic description and genome sequences of Spirosoma HA7 sp. nov., isolated from pollen microhabitat of Corylus avellana.</title>
        <authorList>
            <person name="Ambika Manirajan B."/>
            <person name="Suarez C."/>
            <person name="Ratering S."/>
            <person name="Geissler-Plaum R."/>
            <person name="Cardinale M."/>
            <person name="Sylvia S."/>
        </authorList>
    </citation>
    <scope>NUCLEOTIDE SEQUENCE [LARGE SCALE GENOMIC DNA]</scope>
    <source>
        <strain evidence="3 4">HA7</strain>
    </source>
</reference>
<dbReference type="PANTHER" id="PTHR23028:SF53">
    <property type="entry name" value="ACYL_TRANSF_3 DOMAIN-CONTAINING PROTEIN"/>
    <property type="match status" value="1"/>
</dbReference>
<dbReference type="Proteomes" id="UP000232883">
    <property type="component" value="Chromosome"/>
</dbReference>
<feature type="transmembrane region" description="Helical" evidence="1">
    <location>
        <begin position="12"/>
        <end position="30"/>
    </location>
</feature>
<feature type="transmembrane region" description="Helical" evidence="1">
    <location>
        <begin position="283"/>
        <end position="303"/>
    </location>
</feature>
<keyword evidence="4" id="KW-1185">Reference proteome</keyword>
<feature type="transmembrane region" description="Helical" evidence="1">
    <location>
        <begin position="182"/>
        <end position="205"/>
    </location>
</feature>
<dbReference type="GO" id="GO:0000271">
    <property type="term" value="P:polysaccharide biosynthetic process"/>
    <property type="evidence" value="ECO:0007669"/>
    <property type="project" value="TreeGrafter"/>
</dbReference>
<dbReference type="GO" id="GO:0016020">
    <property type="term" value="C:membrane"/>
    <property type="evidence" value="ECO:0007669"/>
    <property type="project" value="TreeGrafter"/>
</dbReference>
<feature type="transmembrane region" description="Helical" evidence="1">
    <location>
        <begin position="253"/>
        <end position="271"/>
    </location>
</feature>
<dbReference type="PANTHER" id="PTHR23028">
    <property type="entry name" value="ACETYLTRANSFERASE"/>
    <property type="match status" value="1"/>
</dbReference>
<dbReference type="GO" id="GO:0016747">
    <property type="term" value="F:acyltransferase activity, transferring groups other than amino-acyl groups"/>
    <property type="evidence" value="ECO:0007669"/>
    <property type="project" value="InterPro"/>
</dbReference>
<evidence type="ECO:0000313" key="4">
    <source>
        <dbReference type="Proteomes" id="UP000232883"/>
    </source>
</evidence>
<dbReference type="InterPro" id="IPR050879">
    <property type="entry name" value="Acyltransferase_3"/>
</dbReference>
<evidence type="ECO:0000313" key="3">
    <source>
        <dbReference type="EMBL" id="AUD06030.1"/>
    </source>
</evidence>
<keyword evidence="1" id="KW-1133">Transmembrane helix</keyword>
<proteinExistence type="predicted"/>
<feature type="transmembrane region" description="Helical" evidence="1">
    <location>
        <begin position="81"/>
        <end position="99"/>
    </location>
</feature>
<feature type="transmembrane region" description="Helical" evidence="1">
    <location>
        <begin position="345"/>
        <end position="363"/>
    </location>
</feature>
<name>A0A2K8Z850_9BACT</name>
<evidence type="ECO:0000256" key="1">
    <source>
        <dbReference type="SAM" id="Phobius"/>
    </source>
</evidence>
<sequence>MHKHLTLRHIPALTGLRAWAFGLVLLDHWVPIFHHVLMAGNGGVSLFLVLSGFLISRLLIESKLTNTSFNDYLLHFYRRRAQRIFPLYFLTLLILLLAGNDVVRQKWVYFFTFTANYYLINNPNSLLDHFWSLSAEEQLYIFIPLLIWLCPLNRLPVLALLLISCSCVFRGGAYYWKGEPSWWPFSYESVLGCLDCYGIGLLVAYLQLIKPQWASQFFSSALVLRTLFLLWLTVLLLGIYWEVSGFGAYCNPVTAVSVRLAVALFGGYLIGYCHQSLGRWGGYLLLNPVFQYLGSISYGLYIVHNLIYNAHMSVIYPTRYAWSEIEQLLFSSNSTTIIQHHTLELTFYFLLTVCLASIAWYALEKPLLNRYTTKPKPSLILSSRQ</sequence>
<dbReference type="AlphaFoldDB" id="A0A2K8Z850"/>
<feature type="domain" description="Acyltransferase 3" evidence="2">
    <location>
        <begin position="11"/>
        <end position="360"/>
    </location>
</feature>
<keyword evidence="1" id="KW-0472">Membrane</keyword>
<accession>A0A2K8Z850</accession>
<dbReference type="InterPro" id="IPR002656">
    <property type="entry name" value="Acyl_transf_3_dom"/>
</dbReference>
<dbReference type="KEGG" id="spir:CWM47_31790"/>
<organism evidence="3 4">
    <name type="scientific">Spirosoma pollinicola</name>
    <dbReference type="NCBI Taxonomy" id="2057025"/>
    <lineage>
        <taxon>Bacteria</taxon>
        <taxon>Pseudomonadati</taxon>
        <taxon>Bacteroidota</taxon>
        <taxon>Cytophagia</taxon>
        <taxon>Cytophagales</taxon>
        <taxon>Cytophagaceae</taxon>
        <taxon>Spirosoma</taxon>
    </lineage>
</organism>